<feature type="transmembrane region" description="Helical" evidence="1">
    <location>
        <begin position="41"/>
        <end position="67"/>
    </location>
</feature>
<keyword evidence="1" id="KW-1133">Transmembrane helix</keyword>
<evidence type="ECO:0000313" key="3">
    <source>
        <dbReference type="Proteomes" id="UP000242205"/>
    </source>
</evidence>
<gene>
    <name evidence="2" type="ORF">C0099_01830</name>
</gene>
<keyword evidence="3" id="KW-1185">Reference proteome</keyword>
<organism evidence="2 3">
    <name type="scientific">Pseudazoarcus pumilus</name>
    <dbReference type="NCBI Taxonomy" id="2067960"/>
    <lineage>
        <taxon>Bacteria</taxon>
        <taxon>Pseudomonadati</taxon>
        <taxon>Pseudomonadota</taxon>
        <taxon>Betaproteobacteria</taxon>
        <taxon>Rhodocyclales</taxon>
        <taxon>Zoogloeaceae</taxon>
        <taxon>Pseudazoarcus</taxon>
    </lineage>
</organism>
<dbReference type="Proteomes" id="UP000242205">
    <property type="component" value="Chromosome"/>
</dbReference>
<evidence type="ECO:0000313" key="2">
    <source>
        <dbReference type="EMBL" id="AUN93786.1"/>
    </source>
</evidence>
<dbReference type="EMBL" id="CP025682">
    <property type="protein sequence ID" value="AUN93786.1"/>
    <property type="molecule type" value="Genomic_DNA"/>
</dbReference>
<keyword evidence="1" id="KW-0472">Membrane</keyword>
<dbReference type="AlphaFoldDB" id="A0A2I6S3E3"/>
<keyword evidence="1" id="KW-0812">Transmembrane</keyword>
<evidence type="ECO:0000256" key="1">
    <source>
        <dbReference type="SAM" id="Phobius"/>
    </source>
</evidence>
<dbReference type="KEGG" id="atw:C0099_01830"/>
<reference evidence="2 3" key="1">
    <citation type="submission" date="2018-01" db="EMBL/GenBank/DDBJ databases">
        <authorList>
            <person name="Fu G.-Y."/>
        </authorList>
    </citation>
    <scope>NUCLEOTIDE SEQUENCE [LARGE SCALE GENOMIC DNA]</scope>
    <source>
        <strain evidence="2 3">SY39</strain>
    </source>
</reference>
<name>A0A2I6S3E3_9RHOO</name>
<protein>
    <submittedName>
        <fullName evidence="2">Uncharacterized protein</fullName>
    </submittedName>
</protein>
<sequence length="103" mass="11646">MDHHEFVEAYKNDTLNAFVSQKVAADYISRRLWLPLIRLPMVGGAVALALIGWLITGIILFVLAFAIPHLIKKNSVAIVMYQALHDAETYYDLREAGVLEVYE</sequence>
<proteinExistence type="predicted"/>
<dbReference type="RefSeq" id="WP_102245860.1">
    <property type="nucleotide sequence ID" value="NZ_CP025682.1"/>
</dbReference>
<accession>A0A2I6S3E3</accession>